<dbReference type="Proteomes" id="UP000178393">
    <property type="component" value="Unassembled WGS sequence"/>
</dbReference>
<dbReference type="GO" id="GO:0042802">
    <property type="term" value="F:identical protein binding"/>
    <property type="evidence" value="ECO:0007669"/>
    <property type="project" value="TreeGrafter"/>
</dbReference>
<accession>A0A1F5H2A5</accession>
<dbReference type="GO" id="GO:0005829">
    <property type="term" value="C:cytosol"/>
    <property type="evidence" value="ECO:0007669"/>
    <property type="project" value="TreeGrafter"/>
</dbReference>
<evidence type="ECO:0000256" key="2">
    <source>
        <dbReference type="ARBA" id="ARBA00022679"/>
    </source>
</evidence>
<keyword evidence="1" id="KW-0489">Methyltransferase</keyword>
<evidence type="ECO:0000256" key="1">
    <source>
        <dbReference type="ARBA" id="ARBA00022603"/>
    </source>
</evidence>
<dbReference type="GO" id="GO:0032259">
    <property type="term" value="P:methylation"/>
    <property type="evidence" value="ECO:0007669"/>
    <property type="project" value="UniProtKB-KW"/>
</dbReference>
<sequence>MENKSLAEIATSPENSRIRAEIWGDFVGWDDRRRGENGFLVKQLNQHRARSILDVALGDGVDTIYLLQQGFEVSANEYDDAFRQKAIENAQKEGLVIAPTALDWRRLDEKYPADLYDAVICLGNSLTCLFGRENQLAALRQFRRVLKPGGALLIDERNFQRILGNREAALKGELHSQGKYLYTGTDKVEARFAEINEDYIIIEYFYQEKGKKAYYKVYPFPLRELRSLLQEAGFSKIEQFSDYQPGNNPDADFYQYVCVK</sequence>
<keyword evidence="3" id="KW-0949">S-adenosyl-L-methionine</keyword>
<dbReference type="GO" id="GO:0046500">
    <property type="term" value="P:S-adenosylmethionine metabolic process"/>
    <property type="evidence" value="ECO:0007669"/>
    <property type="project" value="TreeGrafter"/>
</dbReference>
<dbReference type="GO" id="GO:0046498">
    <property type="term" value="P:S-adenosylhomocysteine metabolic process"/>
    <property type="evidence" value="ECO:0007669"/>
    <property type="project" value="TreeGrafter"/>
</dbReference>
<dbReference type="PANTHER" id="PTHR16458:SF2">
    <property type="entry name" value="GLYCINE N-METHYLTRANSFERASE"/>
    <property type="match status" value="1"/>
</dbReference>
<dbReference type="CDD" id="cd02440">
    <property type="entry name" value="AdoMet_MTases"/>
    <property type="match status" value="1"/>
</dbReference>
<dbReference type="GO" id="GO:0051289">
    <property type="term" value="P:protein homotetramerization"/>
    <property type="evidence" value="ECO:0007669"/>
    <property type="project" value="TreeGrafter"/>
</dbReference>
<evidence type="ECO:0000313" key="6">
    <source>
        <dbReference type="Proteomes" id="UP000178393"/>
    </source>
</evidence>
<gene>
    <name evidence="5" type="ORF">A2W45_03790</name>
</gene>
<dbReference type="GO" id="GO:0006111">
    <property type="term" value="P:regulation of gluconeogenesis"/>
    <property type="evidence" value="ECO:0007669"/>
    <property type="project" value="TreeGrafter"/>
</dbReference>
<dbReference type="GO" id="GO:1904047">
    <property type="term" value="F:S-adenosyl-L-methionine binding"/>
    <property type="evidence" value="ECO:0007669"/>
    <property type="project" value="TreeGrafter"/>
</dbReference>
<evidence type="ECO:0000313" key="5">
    <source>
        <dbReference type="EMBL" id="OGD98263.1"/>
    </source>
</evidence>
<dbReference type="InterPro" id="IPR029063">
    <property type="entry name" value="SAM-dependent_MTases_sf"/>
</dbReference>
<protein>
    <recommendedName>
        <fullName evidence="4">Methyltransferase domain-containing protein</fullName>
    </recommendedName>
</protein>
<dbReference type="Gene3D" id="3.40.50.150">
    <property type="entry name" value="Vaccinia Virus protein VP39"/>
    <property type="match status" value="1"/>
</dbReference>
<dbReference type="SUPFAM" id="SSF53335">
    <property type="entry name" value="S-adenosyl-L-methionine-dependent methyltransferases"/>
    <property type="match status" value="1"/>
</dbReference>
<proteinExistence type="predicted"/>
<reference evidence="5 6" key="1">
    <citation type="journal article" date="2016" name="Nat. Commun.">
        <title>Thousands of microbial genomes shed light on interconnected biogeochemical processes in an aquifer system.</title>
        <authorList>
            <person name="Anantharaman K."/>
            <person name="Brown C.T."/>
            <person name="Hug L.A."/>
            <person name="Sharon I."/>
            <person name="Castelle C.J."/>
            <person name="Probst A.J."/>
            <person name="Thomas B.C."/>
            <person name="Singh A."/>
            <person name="Wilkins M.J."/>
            <person name="Karaoz U."/>
            <person name="Brodie E.L."/>
            <person name="Williams K.H."/>
            <person name="Hubbard S.S."/>
            <person name="Banfield J.F."/>
        </authorList>
    </citation>
    <scope>NUCLEOTIDE SEQUENCE [LARGE SCALE GENOMIC DNA]</scope>
</reference>
<keyword evidence="2" id="KW-0808">Transferase</keyword>
<dbReference type="EMBL" id="MFBH01000050">
    <property type="protein sequence ID" value="OGD98263.1"/>
    <property type="molecule type" value="Genomic_DNA"/>
</dbReference>
<dbReference type="InterPro" id="IPR041698">
    <property type="entry name" value="Methyltransf_25"/>
</dbReference>
<dbReference type="GO" id="GO:1901052">
    <property type="term" value="P:sarcosine metabolic process"/>
    <property type="evidence" value="ECO:0007669"/>
    <property type="project" value="TreeGrafter"/>
</dbReference>
<dbReference type="AlphaFoldDB" id="A0A1F5H2A5"/>
<dbReference type="GO" id="GO:0017174">
    <property type="term" value="F:glycine N-methyltransferase activity"/>
    <property type="evidence" value="ECO:0007669"/>
    <property type="project" value="InterPro"/>
</dbReference>
<dbReference type="GO" id="GO:0006730">
    <property type="term" value="P:one-carbon metabolic process"/>
    <property type="evidence" value="ECO:0007669"/>
    <property type="project" value="TreeGrafter"/>
</dbReference>
<evidence type="ECO:0000256" key="3">
    <source>
        <dbReference type="ARBA" id="ARBA00022691"/>
    </source>
</evidence>
<organism evidence="5 6">
    <name type="scientific">Candidatus Curtissbacteria bacterium RIFCSPHIGHO2_12_41_11</name>
    <dbReference type="NCBI Taxonomy" id="1797718"/>
    <lineage>
        <taxon>Bacteria</taxon>
        <taxon>Candidatus Curtissiibacteriota</taxon>
    </lineage>
</organism>
<dbReference type="Pfam" id="PF13649">
    <property type="entry name" value="Methyltransf_25"/>
    <property type="match status" value="1"/>
</dbReference>
<feature type="domain" description="Methyltransferase" evidence="4">
    <location>
        <begin position="52"/>
        <end position="150"/>
    </location>
</feature>
<dbReference type="InterPro" id="IPR014369">
    <property type="entry name" value="Gly/Sar_N_MeTrfase"/>
</dbReference>
<evidence type="ECO:0000259" key="4">
    <source>
        <dbReference type="Pfam" id="PF13649"/>
    </source>
</evidence>
<comment type="caution">
    <text evidence="5">The sequence shown here is derived from an EMBL/GenBank/DDBJ whole genome shotgun (WGS) entry which is preliminary data.</text>
</comment>
<dbReference type="PANTHER" id="PTHR16458">
    <property type="entry name" value="GLYCINE N-METHYLTRANSFERASE"/>
    <property type="match status" value="1"/>
</dbReference>
<dbReference type="Gene3D" id="3.30.46.10">
    <property type="entry name" value="Glycine N-methyltransferase, chain A, domain 1"/>
    <property type="match status" value="1"/>
</dbReference>
<dbReference type="GO" id="GO:0016594">
    <property type="term" value="F:glycine binding"/>
    <property type="evidence" value="ECO:0007669"/>
    <property type="project" value="TreeGrafter"/>
</dbReference>
<name>A0A1F5H2A5_9BACT</name>